<dbReference type="AlphaFoldDB" id="A0A1G6PFS7"/>
<evidence type="ECO:0000313" key="2">
    <source>
        <dbReference type="EMBL" id="SDC78376.1"/>
    </source>
</evidence>
<organism evidence="2 3">
    <name type="scientific">Actinokineospora iranica</name>
    <dbReference type="NCBI Taxonomy" id="1271860"/>
    <lineage>
        <taxon>Bacteria</taxon>
        <taxon>Bacillati</taxon>
        <taxon>Actinomycetota</taxon>
        <taxon>Actinomycetes</taxon>
        <taxon>Pseudonocardiales</taxon>
        <taxon>Pseudonocardiaceae</taxon>
        <taxon>Actinokineospora</taxon>
    </lineage>
</organism>
<keyword evidence="1" id="KW-0732">Signal</keyword>
<evidence type="ECO:0000313" key="3">
    <source>
        <dbReference type="Proteomes" id="UP000199501"/>
    </source>
</evidence>
<evidence type="ECO:0000256" key="1">
    <source>
        <dbReference type="SAM" id="SignalP"/>
    </source>
</evidence>
<sequence>MRTVLLGLSSSALAVAAHGMAGGGVPDAAVTLVLTALVAWAGTAVADRRGGPCAMATLLGVSQYSLHVLLTDVTAAHPEAPGAGGGLMLATHAVATVLSAALLTSASTALAMIAAAVSGLVQALVVALPPTPAVPRPAPIQTGRGHLLAVVFREVLCRRGPPLTS</sequence>
<feature type="signal peptide" evidence="1">
    <location>
        <begin position="1"/>
        <end position="16"/>
    </location>
</feature>
<accession>A0A1G6PFS7</accession>
<dbReference type="STRING" id="1271860.SAMN05216174_104254"/>
<name>A0A1G6PFS7_9PSEU</name>
<dbReference type="Proteomes" id="UP000199501">
    <property type="component" value="Unassembled WGS sequence"/>
</dbReference>
<protein>
    <recommendedName>
        <fullName evidence="4">MFS transporter</fullName>
    </recommendedName>
</protein>
<keyword evidence="3" id="KW-1185">Reference proteome</keyword>
<evidence type="ECO:0008006" key="4">
    <source>
        <dbReference type="Google" id="ProtNLM"/>
    </source>
</evidence>
<dbReference type="EMBL" id="FMZZ01000004">
    <property type="protein sequence ID" value="SDC78376.1"/>
    <property type="molecule type" value="Genomic_DNA"/>
</dbReference>
<feature type="chain" id="PRO_5039245063" description="MFS transporter" evidence="1">
    <location>
        <begin position="17"/>
        <end position="165"/>
    </location>
</feature>
<proteinExistence type="predicted"/>
<reference evidence="3" key="1">
    <citation type="submission" date="2016-10" db="EMBL/GenBank/DDBJ databases">
        <authorList>
            <person name="Varghese N."/>
            <person name="Submissions S."/>
        </authorList>
    </citation>
    <scope>NUCLEOTIDE SEQUENCE [LARGE SCALE GENOMIC DNA]</scope>
    <source>
        <strain evidence="3">IBRC-M 10403</strain>
    </source>
</reference>
<gene>
    <name evidence="2" type="ORF">SAMN05216174_104254</name>
</gene>